<evidence type="ECO:0000256" key="4">
    <source>
        <dbReference type="PIRNR" id="PIRNR006707"/>
    </source>
</evidence>
<reference evidence="5 6" key="1">
    <citation type="submission" date="2020-12" db="EMBL/GenBank/DDBJ databases">
        <title>Sulforoseuscoccus oceanibium gen. nov., sp. nov., a representative of the phylum Verrucomicrobia with special cytoplasmic membrane, and proposal of Sulforoseuscoccusaceae fam. nov.</title>
        <authorList>
            <person name="Xi F."/>
        </authorList>
    </citation>
    <scope>NUCLEOTIDE SEQUENCE [LARGE SCALE GENOMIC DNA]</scope>
    <source>
        <strain evidence="5 6">T37</strain>
    </source>
</reference>
<dbReference type="InterPro" id="IPR052362">
    <property type="entry name" value="HTH-GbsR_regulator"/>
</dbReference>
<gene>
    <name evidence="5" type="ORF">G3M56_003195</name>
</gene>
<dbReference type="Proteomes" id="UP000475117">
    <property type="component" value="Chromosome"/>
</dbReference>
<dbReference type="SUPFAM" id="SSF46785">
    <property type="entry name" value="Winged helix' DNA-binding domain"/>
    <property type="match status" value="1"/>
</dbReference>
<protein>
    <recommendedName>
        <fullName evidence="4">HTH-type transcriptional regulator</fullName>
    </recommendedName>
</protein>
<dbReference type="RefSeq" id="WP_164363240.1">
    <property type="nucleotide sequence ID" value="NZ_CP066776.1"/>
</dbReference>
<dbReference type="AlphaFoldDB" id="A0A6B3L4G5"/>
<dbReference type="PANTHER" id="PTHR38465">
    <property type="entry name" value="HTH-TYPE TRANSCRIPTIONAL REGULATOR MJ1563-RELATED"/>
    <property type="match status" value="1"/>
</dbReference>
<dbReference type="InterPro" id="IPR036390">
    <property type="entry name" value="WH_DNA-bd_sf"/>
</dbReference>
<evidence type="ECO:0000256" key="1">
    <source>
        <dbReference type="ARBA" id="ARBA00023015"/>
    </source>
</evidence>
<name>A0A6B3L4G5_9BACT</name>
<dbReference type="PIRSF" id="PIRSF006707">
    <property type="entry name" value="MJ1563"/>
    <property type="match status" value="1"/>
</dbReference>
<dbReference type="Gene3D" id="1.10.10.10">
    <property type="entry name" value="Winged helix-like DNA-binding domain superfamily/Winged helix DNA-binding domain"/>
    <property type="match status" value="1"/>
</dbReference>
<keyword evidence="6" id="KW-1185">Reference proteome</keyword>
<dbReference type="PANTHER" id="PTHR38465:SF1">
    <property type="entry name" value="HTH-TYPE TRANSCRIPTIONAL REGULATOR MJ1563-RELATED"/>
    <property type="match status" value="1"/>
</dbReference>
<keyword evidence="2 4" id="KW-0238">DNA-binding</keyword>
<proteinExistence type="inferred from homology"/>
<evidence type="ECO:0000256" key="3">
    <source>
        <dbReference type="ARBA" id="ARBA00023163"/>
    </source>
</evidence>
<comment type="similarity">
    <text evidence="4">Belongs to the GbsR family.</text>
</comment>
<dbReference type="EMBL" id="CP066776">
    <property type="protein sequence ID" value="QQL45609.1"/>
    <property type="molecule type" value="Genomic_DNA"/>
</dbReference>
<dbReference type="GO" id="GO:0003677">
    <property type="term" value="F:DNA binding"/>
    <property type="evidence" value="ECO:0007669"/>
    <property type="project" value="UniProtKB-UniRule"/>
</dbReference>
<dbReference type="InterPro" id="IPR036388">
    <property type="entry name" value="WH-like_DNA-bd_sf"/>
</dbReference>
<sequence>MESAEKLDQVEVGEASLDEVRGEVVEVFSDIARLLGLPKSVGGIYGYLFTSRAPRSLDDVVTELKVSKGSGSQGLAVLRQLGAVRSVTLEGSRRDYFIAETELKSLVAGFIRSELAPQVEQGLEKSVMLQDNVRRMREFTAGRGEDFEEAQFMQERLDKLGQWHRRAKWVLPFIARFLG</sequence>
<accession>A0A6B3L4G5</accession>
<organism evidence="5 6">
    <name type="scientific">Sulfuriroseicoccus oceanibius</name>
    <dbReference type="NCBI Taxonomy" id="2707525"/>
    <lineage>
        <taxon>Bacteria</taxon>
        <taxon>Pseudomonadati</taxon>
        <taxon>Verrucomicrobiota</taxon>
        <taxon>Verrucomicrobiia</taxon>
        <taxon>Verrucomicrobiales</taxon>
        <taxon>Verrucomicrobiaceae</taxon>
        <taxon>Sulfuriroseicoccus</taxon>
    </lineage>
</organism>
<dbReference type="KEGG" id="soa:G3M56_003195"/>
<keyword evidence="1 4" id="KW-0805">Transcription regulation</keyword>
<evidence type="ECO:0000313" key="6">
    <source>
        <dbReference type="Proteomes" id="UP000475117"/>
    </source>
</evidence>
<evidence type="ECO:0000313" key="5">
    <source>
        <dbReference type="EMBL" id="QQL45609.1"/>
    </source>
</evidence>
<evidence type="ECO:0000256" key="2">
    <source>
        <dbReference type="ARBA" id="ARBA00023125"/>
    </source>
</evidence>
<keyword evidence="3 4" id="KW-0804">Transcription</keyword>
<dbReference type="InterPro" id="IPR026282">
    <property type="entry name" value="MJ1563"/>
</dbReference>